<protein>
    <submittedName>
        <fullName evidence="2">Armadillo repeat containing 7</fullName>
    </submittedName>
</protein>
<accession>W5MXU2</accession>
<dbReference type="AlphaFoldDB" id="W5MXU2"/>
<dbReference type="SMART" id="SM00185">
    <property type="entry name" value="ARM"/>
    <property type="match status" value="2"/>
</dbReference>
<reference evidence="2" key="2">
    <citation type="submission" date="2025-08" db="UniProtKB">
        <authorList>
            <consortium name="Ensembl"/>
        </authorList>
    </citation>
    <scope>IDENTIFICATION</scope>
</reference>
<dbReference type="GeneTree" id="ENSGT00940000164193"/>
<dbReference type="InterPro" id="IPR011989">
    <property type="entry name" value="ARM-like"/>
</dbReference>
<dbReference type="Proteomes" id="UP000018468">
    <property type="component" value="Linkage group LG10"/>
</dbReference>
<dbReference type="InParanoid" id="W5MXU2"/>
<dbReference type="PROSITE" id="PS50176">
    <property type="entry name" value="ARM_REPEAT"/>
    <property type="match status" value="1"/>
</dbReference>
<evidence type="ECO:0000256" key="1">
    <source>
        <dbReference type="PROSITE-ProRule" id="PRU00259"/>
    </source>
</evidence>
<dbReference type="Ensembl" id="ENSLOCT00000013229.1">
    <property type="protein sequence ID" value="ENSLOCP00000013201.1"/>
    <property type="gene ID" value="ENSLOCG00000010777.1"/>
</dbReference>
<dbReference type="Bgee" id="ENSLOCG00000010777">
    <property type="expression patterns" value="Expressed in ovary and 13 other cell types or tissues"/>
</dbReference>
<dbReference type="InterPro" id="IPR000225">
    <property type="entry name" value="Armadillo"/>
</dbReference>
<dbReference type="STRING" id="7918.ENSLOCP00000013201"/>
<dbReference type="PANTHER" id="PTHR46263:SF1">
    <property type="entry name" value="ARMADILLO REPEAT-CONTAINING PROTEIN 7"/>
    <property type="match status" value="1"/>
</dbReference>
<dbReference type="OMA" id="AILQCML"/>
<dbReference type="Gene3D" id="1.25.10.10">
    <property type="entry name" value="Leucine-rich Repeat Variant"/>
    <property type="match status" value="1"/>
</dbReference>
<feature type="repeat" description="ARM" evidence="1">
    <location>
        <begin position="46"/>
        <end position="88"/>
    </location>
</feature>
<dbReference type="EMBL" id="AHAT01000205">
    <property type="status" value="NOT_ANNOTATED_CDS"/>
    <property type="molecule type" value="Genomic_DNA"/>
</dbReference>
<reference evidence="2" key="3">
    <citation type="submission" date="2025-09" db="UniProtKB">
        <authorList>
            <consortium name="Ensembl"/>
        </authorList>
    </citation>
    <scope>IDENTIFICATION</scope>
</reference>
<sequence length="179" mass="20025">DRFEYLQALVTEFQDTDSIEAKTQVLANLANFSYDPSNYEALRKLQVIDLFLDMLTEDNESLVEFGIGGLCNLSLDKTNKEYILQNDGVKLVIGCLSSPNEETVLSAITTLMYLMTPASREEITDTPVVECMLRFSLSTNRRLSNLASVFLQDYCTVEKVQRAQSLQGHSAVGIPLPQD</sequence>
<keyword evidence="3" id="KW-1185">Reference proteome</keyword>
<evidence type="ECO:0000313" key="3">
    <source>
        <dbReference type="Proteomes" id="UP000018468"/>
    </source>
</evidence>
<dbReference type="eggNOG" id="KOG4646">
    <property type="taxonomic scope" value="Eukaryota"/>
</dbReference>
<dbReference type="HOGENOM" id="CLU_099221_1_0_1"/>
<name>W5MXU2_LEPOC</name>
<proteinExistence type="predicted"/>
<organism evidence="2 3">
    <name type="scientific">Lepisosteus oculatus</name>
    <name type="common">Spotted gar</name>
    <dbReference type="NCBI Taxonomy" id="7918"/>
    <lineage>
        <taxon>Eukaryota</taxon>
        <taxon>Metazoa</taxon>
        <taxon>Chordata</taxon>
        <taxon>Craniata</taxon>
        <taxon>Vertebrata</taxon>
        <taxon>Euteleostomi</taxon>
        <taxon>Actinopterygii</taxon>
        <taxon>Neopterygii</taxon>
        <taxon>Holostei</taxon>
        <taxon>Semionotiformes</taxon>
        <taxon>Lepisosteidae</taxon>
        <taxon>Lepisosteus</taxon>
    </lineage>
</organism>
<dbReference type="InterPro" id="IPR016024">
    <property type="entry name" value="ARM-type_fold"/>
</dbReference>
<dbReference type="InterPro" id="IPR042462">
    <property type="entry name" value="ARMC7"/>
</dbReference>
<evidence type="ECO:0000313" key="2">
    <source>
        <dbReference type="Ensembl" id="ENSLOCP00000013201.1"/>
    </source>
</evidence>
<dbReference type="PANTHER" id="PTHR46263">
    <property type="entry name" value="ARMADILLO REPEAT-CONTAINING PROTEIN 7"/>
    <property type="match status" value="1"/>
</dbReference>
<dbReference type="SUPFAM" id="SSF48371">
    <property type="entry name" value="ARM repeat"/>
    <property type="match status" value="1"/>
</dbReference>
<reference evidence="3" key="1">
    <citation type="submission" date="2011-12" db="EMBL/GenBank/DDBJ databases">
        <title>The Draft Genome of Lepisosteus oculatus.</title>
        <authorList>
            <consortium name="The Broad Institute Genome Assembly &amp; Analysis Group"/>
            <consortium name="Computational R&amp;D Group"/>
            <consortium name="and Sequencing Platform"/>
            <person name="Di Palma F."/>
            <person name="Alfoldi J."/>
            <person name="Johnson J."/>
            <person name="Berlin A."/>
            <person name="Gnerre S."/>
            <person name="Jaffe D."/>
            <person name="MacCallum I."/>
            <person name="Young S."/>
            <person name="Walker B.J."/>
            <person name="Lander E.S."/>
            <person name="Lindblad-Toh K."/>
        </authorList>
    </citation>
    <scope>NUCLEOTIDE SEQUENCE [LARGE SCALE GENOMIC DNA]</scope>
</reference>